<reference evidence="1 2" key="1">
    <citation type="submission" date="2020-01" db="EMBL/GenBank/DDBJ databases">
        <title>Kibdelosporangium persica a novel Actinomycetes from a hot desert in Iran.</title>
        <authorList>
            <person name="Safaei N."/>
            <person name="Zaburannyi N."/>
            <person name="Mueller R."/>
            <person name="Wink J."/>
        </authorList>
    </citation>
    <scope>NUCLEOTIDE SEQUENCE [LARGE SCALE GENOMIC DNA]</scope>
    <source>
        <strain evidence="1 2">4NS15</strain>
    </source>
</reference>
<dbReference type="EMBL" id="JAAATY010000001">
    <property type="protein sequence ID" value="NRN63356.1"/>
    <property type="molecule type" value="Genomic_DNA"/>
</dbReference>
<gene>
    <name evidence="1" type="ORF">GC106_5570</name>
</gene>
<keyword evidence="2" id="KW-1185">Reference proteome</keyword>
<comment type="caution">
    <text evidence="1">The sequence shown here is derived from an EMBL/GenBank/DDBJ whole genome shotgun (WGS) entry which is preliminary data.</text>
</comment>
<organism evidence="1 2">
    <name type="scientific">Kibdelosporangium persicum</name>
    <dbReference type="NCBI Taxonomy" id="2698649"/>
    <lineage>
        <taxon>Bacteria</taxon>
        <taxon>Bacillati</taxon>
        <taxon>Actinomycetota</taxon>
        <taxon>Actinomycetes</taxon>
        <taxon>Pseudonocardiales</taxon>
        <taxon>Pseudonocardiaceae</taxon>
        <taxon>Kibdelosporangium</taxon>
    </lineage>
</organism>
<accession>A0ABX2EWD8</accession>
<protein>
    <submittedName>
        <fullName evidence="1">Transcriptional regulator, AbiEi antitoxin, Type IV TA system</fullName>
    </submittedName>
</protein>
<dbReference type="Proteomes" id="UP000763557">
    <property type="component" value="Unassembled WGS sequence"/>
</dbReference>
<sequence length="333" mass="36917">MPSNARWSVPDHHKSTWDLLIREQHGVLSIDQLRNHLGLSNEAVAANVAARRWRRVLRGVYATFTGELPRAARLSAALLYGGPEAVLSHRTAAEEWGMVPIRENPVEITVPYRCSATSQPPLVVVHRSRALRYTVREYIPPRTSRVDTVIDLATAQPDSGSAVDTMIDLVGRSGVTATELRTVLERRRAYRYRKALDEAVQLIAGGLMSVLEAEYLREVELAHGIPPADRQVPFTVDDRVLWEDATYDSIGVPLTVRLDGRAHHSTPGVVFRDRRRDNAAELAGRSRLVYGWHEVHKDPCGVASEVLAVLRRAGWTGGNPCSRCSKLVSGYAG</sequence>
<dbReference type="RefSeq" id="WP_173123980.1">
    <property type="nucleotide sequence ID" value="NZ_CBCSGW010000120.1"/>
</dbReference>
<evidence type="ECO:0000313" key="1">
    <source>
        <dbReference type="EMBL" id="NRN63356.1"/>
    </source>
</evidence>
<proteinExistence type="predicted"/>
<name>A0ABX2EWD8_9PSEU</name>
<evidence type="ECO:0000313" key="2">
    <source>
        <dbReference type="Proteomes" id="UP000763557"/>
    </source>
</evidence>